<name>A0AAW1QTW1_9CHLO</name>
<dbReference type="InterPro" id="IPR029058">
    <property type="entry name" value="AB_hydrolase_fold"/>
</dbReference>
<dbReference type="AlphaFoldDB" id="A0AAW1QTW1"/>
<dbReference type="InterPro" id="IPR000073">
    <property type="entry name" value="AB_hydrolase_1"/>
</dbReference>
<dbReference type="EMBL" id="JALJOS010000027">
    <property type="protein sequence ID" value="KAK9824958.1"/>
    <property type="molecule type" value="Genomic_DNA"/>
</dbReference>
<sequence>MARPSLVLVHGNFGTAAGWSPFQAAMEARGYDVHAVDLPWEKSPRTGGVPDLRDYVDALVDFVRSKQLKSVALVGHSFGGVPVSLATEALQEETKVLAYLDAHLLQDNENFTAFLPESFMEGVRQEAAETGGWWFRKCIPADKWAAGYYNDIPYEEAKKAWDASHAEPINVWLDRVNLPASFTNTSRPSIFVEFLNDQCHGPEHWKLMTQRLPNCITRKTPGGHFAFATHPEEVAAALDDALQEALGTSES</sequence>
<dbReference type="SUPFAM" id="SSF53474">
    <property type="entry name" value="alpha/beta-Hydrolases"/>
    <property type="match status" value="1"/>
</dbReference>
<feature type="domain" description="AB hydrolase-1" evidence="1">
    <location>
        <begin position="6"/>
        <end position="237"/>
    </location>
</feature>
<proteinExistence type="predicted"/>
<dbReference type="Pfam" id="PF12697">
    <property type="entry name" value="Abhydrolase_6"/>
    <property type="match status" value="1"/>
</dbReference>
<dbReference type="InterPro" id="IPR052897">
    <property type="entry name" value="Sec-Metab_Biosynth_Hydrolase"/>
</dbReference>
<organism evidence="2 3">
    <name type="scientific">Apatococcus lobatus</name>
    <dbReference type="NCBI Taxonomy" id="904363"/>
    <lineage>
        <taxon>Eukaryota</taxon>
        <taxon>Viridiplantae</taxon>
        <taxon>Chlorophyta</taxon>
        <taxon>core chlorophytes</taxon>
        <taxon>Trebouxiophyceae</taxon>
        <taxon>Chlorellales</taxon>
        <taxon>Chlorellaceae</taxon>
        <taxon>Apatococcus</taxon>
    </lineage>
</organism>
<protein>
    <recommendedName>
        <fullName evidence="1">AB hydrolase-1 domain-containing protein</fullName>
    </recommendedName>
</protein>
<dbReference type="Gene3D" id="3.40.50.1820">
    <property type="entry name" value="alpha/beta hydrolase"/>
    <property type="match status" value="1"/>
</dbReference>
<accession>A0AAW1QTW1</accession>
<evidence type="ECO:0000313" key="3">
    <source>
        <dbReference type="Proteomes" id="UP001438707"/>
    </source>
</evidence>
<dbReference type="PANTHER" id="PTHR37017">
    <property type="entry name" value="AB HYDROLASE-1 DOMAIN-CONTAINING PROTEIN-RELATED"/>
    <property type="match status" value="1"/>
</dbReference>
<dbReference type="PANTHER" id="PTHR37017:SF11">
    <property type="entry name" value="ESTERASE_LIPASE_THIOESTERASE DOMAIN-CONTAINING PROTEIN"/>
    <property type="match status" value="1"/>
</dbReference>
<evidence type="ECO:0000313" key="2">
    <source>
        <dbReference type="EMBL" id="KAK9824958.1"/>
    </source>
</evidence>
<evidence type="ECO:0000259" key="1">
    <source>
        <dbReference type="Pfam" id="PF12697"/>
    </source>
</evidence>
<dbReference type="Proteomes" id="UP001438707">
    <property type="component" value="Unassembled WGS sequence"/>
</dbReference>
<reference evidence="2 3" key="1">
    <citation type="journal article" date="2024" name="Nat. Commun.">
        <title>Phylogenomics reveals the evolutionary origins of lichenization in chlorophyte algae.</title>
        <authorList>
            <person name="Puginier C."/>
            <person name="Libourel C."/>
            <person name="Otte J."/>
            <person name="Skaloud P."/>
            <person name="Haon M."/>
            <person name="Grisel S."/>
            <person name="Petersen M."/>
            <person name="Berrin J.G."/>
            <person name="Delaux P.M."/>
            <person name="Dal Grande F."/>
            <person name="Keller J."/>
        </authorList>
    </citation>
    <scope>NUCLEOTIDE SEQUENCE [LARGE SCALE GENOMIC DNA]</scope>
    <source>
        <strain evidence="2 3">SAG 2145</strain>
    </source>
</reference>
<keyword evidence="3" id="KW-1185">Reference proteome</keyword>
<comment type="caution">
    <text evidence="2">The sequence shown here is derived from an EMBL/GenBank/DDBJ whole genome shotgun (WGS) entry which is preliminary data.</text>
</comment>
<gene>
    <name evidence="2" type="ORF">WJX74_010154</name>
</gene>